<keyword evidence="2" id="KW-1185">Reference proteome</keyword>
<evidence type="ECO:0000313" key="1">
    <source>
        <dbReference type="EMBL" id="KAJ2812598.1"/>
    </source>
</evidence>
<gene>
    <name evidence="1" type="ORF">H4S07_001286</name>
</gene>
<dbReference type="Proteomes" id="UP001140096">
    <property type="component" value="Unassembled WGS sequence"/>
</dbReference>
<name>A0ACC1LNC5_9FUNG</name>
<reference evidence="1" key="1">
    <citation type="submission" date="2022-07" db="EMBL/GenBank/DDBJ databases">
        <title>Phylogenomic reconstructions and comparative analyses of Kickxellomycotina fungi.</title>
        <authorList>
            <person name="Reynolds N.K."/>
            <person name="Stajich J.E."/>
            <person name="Barry K."/>
            <person name="Grigoriev I.V."/>
            <person name="Crous P."/>
            <person name="Smith M.E."/>
        </authorList>
    </citation>
    <scope>NUCLEOTIDE SEQUENCE</scope>
    <source>
        <strain evidence="1">CBS 102833</strain>
    </source>
</reference>
<proteinExistence type="predicted"/>
<organism evidence="1 2">
    <name type="scientific">Coemansia furcata</name>
    <dbReference type="NCBI Taxonomy" id="417177"/>
    <lineage>
        <taxon>Eukaryota</taxon>
        <taxon>Fungi</taxon>
        <taxon>Fungi incertae sedis</taxon>
        <taxon>Zoopagomycota</taxon>
        <taxon>Kickxellomycotina</taxon>
        <taxon>Kickxellomycetes</taxon>
        <taxon>Kickxellales</taxon>
        <taxon>Kickxellaceae</taxon>
        <taxon>Coemansia</taxon>
    </lineage>
</organism>
<sequence length="279" mass="29148">MTSTQLRVSAPVFTPQQQYHYQAPPTPVAQVMSREPPMSAPAYDGRGRSQSVSTHVSLTGLRISMAQSRPGNVLAPHLPMLSRSSSGGISGVQTNTYANGGYFATRRASVSNVGLAADLSHSIRIPAVLFQKHADRRSHDSAETGAADAETQDASAPGESPAMKRLQEMISSMRALGSTPPTPTVASAPVASDVAMDKVDVDVDVGLTPVSLADDDSLAESAVQQAPAAHPTSRFDSILEEDEDADEDEANLDADDGSVTVADANDHAALPPKTSALYA</sequence>
<protein>
    <submittedName>
        <fullName evidence="1">Uncharacterized protein</fullName>
    </submittedName>
</protein>
<accession>A0ACC1LNC5</accession>
<dbReference type="EMBL" id="JANBUP010000190">
    <property type="protein sequence ID" value="KAJ2812598.1"/>
    <property type="molecule type" value="Genomic_DNA"/>
</dbReference>
<evidence type="ECO:0000313" key="2">
    <source>
        <dbReference type="Proteomes" id="UP001140096"/>
    </source>
</evidence>
<comment type="caution">
    <text evidence="1">The sequence shown here is derived from an EMBL/GenBank/DDBJ whole genome shotgun (WGS) entry which is preliminary data.</text>
</comment>